<dbReference type="GO" id="GO:0047492">
    <property type="term" value="F:xanthan lyase activity"/>
    <property type="evidence" value="ECO:0007669"/>
    <property type="project" value="UniProtKB-EC"/>
</dbReference>
<dbReference type="EMBL" id="CP036291">
    <property type="protein sequence ID" value="QDU91128.1"/>
    <property type="molecule type" value="Genomic_DNA"/>
</dbReference>
<sequence length="968" mass="100566">MLSFLASLLASPAGPAHPRRVFAAERLEPRHMLAAAGLVEVGAQPSGALDDKIVYLHGGHGITASGSSWGYQRGLLLDMVEDLGNQDQMSQLADYLWNAGATVVPLRPVGHQVNERVLDNDDPGVSFSSGWGAGSGSVYFGDAGDVRYRFATTSPVETAVATYRPNLPEAGYYPVYAWSPAGTNRATDQLYRVQHSGGATEVTVDHSRVGNGLVYLGTYHFEAGTAGAVEISNRSDDPGKVVVADMIRFGNGMGDITRSGGVSGQPRENEAGLYWVEWHVDHAQGIPTSAYRTSSTDSTATVSLAPRYAEYMNQEGVGVLSDRVLVSFHSNATTGDPATATSRGVLGLHNTSSGGATPNQLLLAQTLAKQVNDDLVAQNGQFEHNWAGRSTVTYQASFNYGEINNAYIGGEFDATIIETGFHDNTQDAQMLRDPRVREAIARATYQGIVDYFRAVDGGATPNIDAPPRVASLSAESAAPGEVTLSWTAGAPSAYAGGAPTGYMIYASTGGRGFDGGTYVAGGATSAFTLTGLDAAQQYYFRVAAVNAGGESPDSEVVAAKPSASTERLLIVGGFDRRDRSLVEAEPFAGGNTADRVRLIGANTYDYVVEVAEAVRQSGSTAAVTSVANEAVASGAVDLGDYDAVVWILGTESSADDTFNPAEQSAVSAYLSGGGKLFVSGSEIGWDLDNLNNGRTFYNNVLRADYVKDDALTYDAAGVAGSIFAGLDLRFDNGAKSYDVGYPDVINPLGGATAAMAYDGGAGTAAIQYSSGATRLVMMGFPFESLVGAGNQTDVMTRVLGYFGFGLGAVGATPGGDFNRDGSVNAADYTVWRDSLNQIVAPLSGADADGSGLVDDADLAVWRATFGQSAAVASVAPAPAVSAASAPNDSLPLISTGTSAAPRAHRPSPRAALPTQAGDSAADAALLLLLAERRHEPAGGASGMPAFAAEEAPVDSEPLRRLAFSLLFD</sequence>
<dbReference type="InterPro" id="IPR036439">
    <property type="entry name" value="Dockerin_dom_sf"/>
</dbReference>
<keyword evidence="3" id="KW-0456">Lyase</keyword>
<dbReference type="Pfam" id="PF01520">
    <property type="entry name" value="Amidase_3"/>
    <property type="match status" value="1"/>
</dbReference>
<dbReference type="Pfam" id="PF25275">
    <property type="entry name" value="Golvesin_C"/>
    <property type="match status" value="1"/>
</dbReference>
<reference evidence="3 4" key="1">
    <citation type="submission" date="2019-02" db="EMBL/GenBank/DDBJ databases">
        <title>Deep-cultivation of Planctomycetes and their phenomic and genomic characterization uncovers novel biology.</title>
        <authorList>
            <person name="Wiegand S."/>
            <person name="Jogler M."/>
            <person name="Boedeker C."/>
            <person name="Pinto D."/>
            <person name="Vollmers J."/>
            <person name="Rivas-Marin E."/>
            <person name="Kohn T."/>
            <person name="Peeters S.H."/>
            <person name="Heuer A."/>
            <person name="Rast P."/>
            <person name="Oberbeckmann S."/>
            <person name="Bunk B."/>
            <person name="Jeske O."/>
            <person name="Meyerdierks A."/>
            <person name="Storesund J.E."/>
            <person name="Kallscheuer N."/>
            <person name="Luecker S."/>
            <person name="Lage O.M."/>
            <person name="Pohl T."/>
            <person name="Merkel B.J."/>
            <person name="Hornburger P."/>
            <person name="Mueller R.-W."/>
            <person name="Bruemmer F."/>
            <person name="Labrenz M."/>
            <person name="Spormann A.M."/>
            <person name="Op den Camp H."/>
            <person name="Overmann J."/>
            <person name="Amann R."/>
            <person name="Jetten M.S.M."/>
            <person name="Mascher T."/>
            <person name="Medema M.H."/>
            <person name="Devos D.P."/>
            <person name="Kaster A.-K."/>
            <person name="Ovreas L."/>
            <person name="Rohde M."/>
            <person name="Galperin M.Y."/>
            <person name="Jogler C."/>
        </authorList>
    </citation>
    <scope>NUCLEOTIDE SEQUENCE [LARGE SCALE GENOMIC DNA]</scope>
    <source>
        <strain evidence="3 4">Pla175</strain>
    </source>
</reference>
<protein>
    <submittedName>
        <fullName evidence="3">AmiA-like protein</fullName>
        <ecNumber evidence="3">4.2.2.12</ecNumber>
    </submittedName>
</protein>
<dbReference type="PROSITE" id="PS50853">
    <property type="entry name" value="FN3"/>
    <property type="match status" value="1"/>
</dbReference>
<evidence type="ECO:0000313" key="4">
    <source>
        <dbReference type="Proteomes" id="UP000317429"/>
    </source>
</evidence>
<dbReference type="RefSeq" id="WP_197527073.1">
    <property type="nucleotide sequence ID" value="NZ_CP036291.1"/>
</dbReference>
<feature type="domain" description="Fibronectin type-III" evidence="2">
    <location>
        <begin position="466"/>
        <end position="565"/>
    </location>
</feature>
<dbReference type="SMART" id="SM00060">
    <property type="entry name" value="FN3"/>
    <property type="match status" value="1"/>
</dbReference>
<dbReference type="InterPro" id="IPR033803">
    <property type="entry name" value="CBD-like_Golvesin-Xly"/>
</dbReference>
<dbReference type="InterPro" id="IPR013783">
    <property type="entry name" value="Ig-like_fold"/>
</dbReference>
<dbReference type="Proteomes" id="UP000317429">
    <property type="component" value="Chromosome"/>
</dbReference>
<dbReference type="InterPro" id="IPR018247">
    <property type="entry name" value="EF_Hand_1_Ca_BS"/>
</dbReference>
<dbReference type="EC" id="4.2.2.12" evidence="3"/>
<dbReference type="InterPro" id="IPR002508">
    <property type="entry name" value="MurNAc-LAA_cat"/>
</dbReference>
<dbReference type="Gene3D" id="1.10.1330.10">
    <property type="entry name" value="Dockerin domain"/>
    <property type="match status" value="1"/>
</dbReference>
<accession>A0A518DI20</accession>
<name>A0A518DI20_9BACT</name>
<dbReference type="GO" id="GO:0000272">
    <property type="term" value="P:polysaccharide catabolic process"/>
    <property type="evidence" value="ECO:0007669"/>
    <property type="project" value="InterPro"/>
</dbReference>
<dbReference type="SUPFAM" id="SSF63446">
    <property type="entry name" value="Type I dockerin domain"/>
    <property type="match status" value="1"/>
</dbReference>
<dbReference type="AlphaFoldDB" id="A0A518DI20"/>
<keyword evidence="4" id="KW-1185">Reference proteome</keyword>
<proteinExistence type="predicted"/>
<dbReference type="SUPFAM" id="SSF53187">
    <property type="entry name" value="Zn-dependent exopeptidases"/>
    <property type="match status" value="1"/>
</dbReference>
<dbReference type="InterPro" id="IPR003961">
    <property type="entry name" value="FN3_dom"/>
</dbReference>
<dbReference type="Gene3D" id="2.60.40.10">
    <property type="entry name" value="Immunoglobulins"/>
    <property type="match status" value="1"/>
</dbReference>
<evidence type="ECO:0000259" key="2">
    <source>
        <dbReference type="PROSITE" id="PS50853"/>
    </source>
</evidence>
<dbReference type="GO" id="GO:0008745">
    <property type="term" value="F:N-acetylmuramoyl-L-alanine amidase activity"/>
    <property type="evidence" value="ECO:0007669"/>
    <property type="project" value="InterPro"/>
</dbReference>
<dbReference type="KEGG" id="pnd:Pla175_45470"/>
<dbReference type="Pfam" id="PF00041">
    <property type="entry name" value="fn3"/>
    <property type="match status" value="1"/>
</dbReference>
<evidence type="ECO:0000313" key="3">
    <source>
        <dbReference type="EMBL" id="QDU91128.1"/>
    </source>
</evidence>
<evidence type="ECO:0000256" key="1">
    <source>
        <dbReference type="SAM" id="MobiDB-lite"/>
    </source>
</evidence>
<gene>
    <name evidence="3" type="ORF">Pla175_45470</name>
</gene>
<dbReference type="GO" id="GO:0009253">
    <property type="term" value="P:peptidoglycan catabolic process"/>
    <property type="evidence" value="ECO:0007669"/>
    <property type="project" value="InterPro"/>
</dbReference>
<dbReference type="PROSITE" id="PS00018">
    <property type="entry name" value="EF_HAND_1"/>
    <property type="match status" value="1"/>
</dbReference>
<organism evidence="3 4">
    <name type="scientific">Pirellulimonas nuda</name>
    <dbReference type="NCBI Taxonomy" id="2528009"/>
    <lineage>
        <taxon>Bacteria</taxon>
        <taxon>Pseudomonadati</taxon>
        <taxon>Planctomycetota</taxon>
        <taxon>Planctomycetia</taxon>
        <taxon>Pirellulales</taxon>
        <taxon>Lacipirellulaceae</taxon>
        <taxon>Pirellulimonas</taxon>
    </lineage>
</organism>
<dbReference type="Gene3D" id="3.40.630.40">
    <property type="entry name" value="Zn-dependent exopeptidases"/>
    <property type="match status" value="1"/>
</dbReference>
<dbReference type="SUPFAM" id="SSF49265">
    <property type="entry name" value="Fibronectin type III"/>
    <property type="match status" value="1"/>
</dbReference>
<feature type="region of interest" description="Disordered" evidence="1">
    <location>
        <begin position="895"/>
        <end position="916"/>
    </location>
</feature>
<dbReference type="CDD" id="cd00063">
    <property type="entry name" value="FN3"/>
    <property type="match status" value="1"/>
</dbReference>
<dbReference type="InterPro" id="IPR036116">
    <property type="entry name" value="FN3_sf"/>
</dbReference>